<feature type="domain" description="N-acetyltransferase" evidence="3">
    <location>
        <begin position="15"/>
        <end position="181"/>
    </location>
</feature>
<dbReference type="Gene3D" id="3.40.630.30">
    <property type="match status" value="1"/>
</dbReference>
<dbReference type="CDD" id="cd04301">
    <property type="entry name" value="NAT_SF"/>
    <property type="match status" value="1"/>
</dbReference>
<keyword evidence="1" id="KW-0808">Transferase</keyword>
<dbReference type="InterPro" id="IPR000182">
    <property type="entry name" value="GNAT_dom"/>
</dbReference>
<organism evidence="4 5">
    <name type="scientific">Actinomyces bouchesdurhonensis</name>
    <dbReference type="NCBI Taxonomy" id="1852361"/>
    <lineage>
        <taxon>Bacteria</taxon>
        <taxon>Bacillati</taxon>
        <taxon>Actinomycetota</taxon>
        <taxon>Actinomycetes</taxon>
        <taxon>Actinomycetales</taxon>
        <taxon>Actinomycetaceae</taxon>
        <taxon>Actinomyces</taxon>
    </lineage>
</organism>
<proteinExistence type="predicted"/>
<name>A0A929RPW9_9ACTO</name>
<dbReference type="EMBL" id="JABZGF010000242">
    <property type="protein sequence ID" value="MBF0966903.1"/>
    <property type="molecule type" value="Genomic_DNA"/>
</dbReference>
<dbReference type="InterPro" id="IPR050832">
    <property type="entry name" value="Bact_Acetyltransf"/>
</dbReference>
<evidence type="ECO:0000256" key="1">
    <source>
        <dbReference type="ARBA" id="ARBA00022679"/>
    </source>
</evidence>
<evidence type="ECO:0000259" key="3">
    <source>
        <dbReference type="PROSITE" id="PS51186"/>
    </source>
</evidence>
<dbReference type="RefSeq" id="WP_073982826.1">
    <property type="nucleotide sequence ID" value="NZ_CAUUTQ010000050.1"/>
</dbReference>
<dbReference type="AlphaFoldDB" id="A0A929RPW9"/>
<reference evidence="4" key="1">
    <citation type="submission" date="2020-04" db="EMBL/GenBank/DDBJ databases">
        <title>Deep metagenomics examines the oral microbiome during advanced dental caries in children, revealing novel taxa and co-occurrences with host molecules.</title>
        <authorList>
            <person name="Baker J.L."/>
            <person name="Morton J.T."/>
            <person name="Dinis M."/>
            <person name="Alvarez R."/>
            <person name="Tran N.C."/>
            <person name="Knight R."/>
            <person name="Edlund A."/>
        </authorList>
    </citation>
    <scope>NUCLEOTIDE SEQUENCE</scope>
    <source>
        <strain evidence="4">JCVI_30_bin.13</strain>
    </source>
</reference>
<comment type="caution">
    <text evidence="4">The sequence shown here is derived from an EMBL/GenBank/DDBJ whole genome shotgun (WGS) entry which is preliminary data.</text>
</comment>
<sequence>MRYAKTVLLTGGTELLVRNAVASDACALRDIMQRTHAETDYLLSSPDEQSVDDEQEARSLGETECSDNEVELVAVVDGKIVGSAGVTAVGSRRKVVHRACFGISVLQEYWGMGIGRALMEACIDCARRAGYTQLELEVVADNQRALSLYRREGFEEYGRNPRGYRSATVGYQELVHMRLEL</sequence>
<dbReference type="InterPro" id="IPR016181">
    <property type="entry name" value="Acyl_CoA_acyltransferase"/>
</dbReference>
<protein>
    <submittedName>
        <fullName evidence="4">GNAT family N-acetyltransferase</fullName>
    </submittedName>
</protein>
<evidence type="ECO:0000313" key="4">
    <source>
        <dbReference type="EMBL" id="MBF0966903.1"/>
    </source>
</evidence>
<evidence type="ECO:0000313" key="5">
    <source>
        <dbReference type="Proteomes" id="UP000759246"/>
    </source>
</evidence>
<dbReference type="GO" id="GO:0016747">
    <property type="term" value="F:acyltransferase activity, transferring groups other than amino-acyl groups"/>
    <property type="evidence" value="ECO:0007669"/>
    <property type="project" value="InterPro"/>
</dbReference>
<dbReference type="Pfam" id="PF00583">
    <property type="entry name" value="Acetyltransf_1"/>
    <property type="match status" value="1"/>
</dbReference>
<accession>A0A929RPW9</accession>
<dbReference type="OrthoDB" id="5243635at2"/>
<gene>
    <name evidence="4" type="ORF">HXK09_07095</name>
</gene>
<dbReference type="PROSITE" id="PS51186">
    <property type="entry name" value="GNAT"/>
    <property type="match status" value="1"/>
</dbReference>
<dbReference type="Proteomes" id="UP000759246">
    <property type="component" value="Unassembled WGS sequence"/>
</dbReference>
<dbReference type="SUPFAM" id="SSF55729">
    <property type="entry name" value="Acyl-CoA N-acyltransferases (Nat)"/>
    <property type="match status" value="1"/>
</dbReference>
<dbReference type="PANTHER" id="PTHR43877">
    <property type="entry name" value="AMINOALKYLPHOSPHONATE N-ACETYLTRANSFERASE-RELATED-RELATED"/>
    <property type="match status" value="1"/>
</dbReference>
<evidence type="ECO:0000256" key="2">
    <source>
        <dbReference type="ARBA" id="ARBA00023315"/>
    </source>
</evidence>
<keyword evidence="2" id="KW-0012">Acyltransferase</keyword>